<protein>
    <recommendedName>
        <fullName evidence="3">DNA topoisomerase</fullName>
        <ecNumber evidence="3">5.6.2.1</ecNumber>
    </recommendedName>
</protein>
<evidence type="ECO:0000256" key="5">
    <source>
        <dbReference type="ARBA" id="ARBA00023125"/>
    </source>
</evidence>
<evidence type="ECO:0000256" key="6">
    <source>
        <dbReference type="ARBA" id="ARBA00023235"/>
    </source>
</evidence>
<dbReference type="PROSITE" id="PS52038">
    <property type="entry name" value="TOPO_IB_2"/>
    <property type="match status" value="1"/>
</dbReference>
<dbReference type="InterPro" id="IPR001631">
    <property type="entry name" value="TopoI"/>
</dbReference>
<feature type="domain" description="DNA topoisomerase IB N-terminal" evidence="8">
    <location>
        <begin position="48"/>
        <end position="94"/>
    </location>
</feature>
<dbReference type="PRINTS" id="PR00416">
    <property type="entry name" value="EUTPISMRASEI"/>
</dbReference>
<keyword evidence="6" id="KW-0413">Isomerase</keyword>
<comment type="catalytic activity">
    <reaction evidence="1">
        <text>ATP-independent breakage of single-stranded DNA, followed by passage and rejoining.</text>
        <dbReference type="EC" id="5.6.2.1"/>
    </reaction>
</comment>
<evidence type="ECO:0000259" key="8">
    <source>
        <dbReference type="Pfam" id="PF21338"/>
    </source>
</evidence>
<dbReference type="InterPro" id="IPR014711">
    <property type="entry name" value="TopoI_cat_a-hlx-sub_euk"/>
</dbReference>
<evidence type="ECO:0000256" key="4">
    <source>
        <dbReference type="ARBA" id="ARBA00023029"/>
    </source>
</evidence>
<dbReference type="GO" id="GO:0003917">
    <property type="term" value="F:DNA topoisomerase type I (single strand cut, ATP-independent) activity"/>
    <property type="evidence" value="ECO:0007669"/>
    <property type="project" value="UniProtKB-EC"/>
</dbReference>
<reference evidence="9" key="1">
    <citation type="journal article" date="2015" name="Nature">
        <title>Complex archaea that bridge the gap between prokaryotes and eukaryotes.</title>
        <authorList>
            <person name="Spang A."/>
            <person name="Saw J.H."/>
            <person name="Jorgensen S.L."/>
            <person name="Zaremba-Niedzwiedzka K."/>
            <person name="Martijn J."/>
            <person name="Lind A.E."/>
            <person name="van Eijk R."/>
            <person name="Schleper C."/>
            <person name="Guy L."/>
            <person name="Ettema T.J."/>
        </authorList>
    </citation>
    <scope>NUCLEOTIDE SEQUENCE</scope>
</reference>
<feature type="domain" description="DNA topoisomerase I catalytic core eukaryotic-type" evidence="7">
    <location>
        <begin position="110"/>
        <end position="324"/>
    </location>
</feature>
<dbReference type="EC" id="5.6.2.1" evidence="3"/>
<dbReference type="InterPro" id="IPR049331">
    <property type="entry name" value="Top1B_N_bact"/>
</dbReference>
<dbReference type="Gene3D" id="3.30.66.10">
    <property type="entry name" value="DNA topoisomerase I domain"/>
    <property type="match status" value="1"/>
</dbReference>
<evidence type="ECO:0000259" key="7">
    <source>
        <dbReference type="Pfam" id="PF01028"/>
    </source>
</evidence>
<dbReference type="Gene3D" id="1.10.132.120">
    <property type="match status" value="1"/>
</dbReference>
<evidence type="ECO:0000313" key="9">
    <source>
        <dbReference type="EMBL" id="KKO06092.1"/>
    </source>
</evidence>
<dbReference type="InterPro" id="IPR035447">
    <property type="entry name" value="DNA_topo_I_N_sf"/>
</dbReference>
<gene>
    <name evidence="9" type="ORF">LCGC14_0071050</name>
</gene>
<keyword evidence="5" id="KW-0238">DNA-binding</keyword>
<dbReference type="SUPFAM" id="SSF56349">
    <property type="entry name" value="DNA breaking-rejoining enzymes"/>
    <property type="match status" value="1"/>
</dbReference>
<comment type="similarity">
    <text evidence="2">Belongs to the type IB topoisomerase family.</text>
</comment>
<dbReference type="Pfam" id="PF21338">
    <property type="entry name" value="Top1B_N_bact"/>
    <property type="match status" value="1"/>
</dbReference>
<evidence type="ECO:0000256" key="1">
    <source>
        <dbReference type="ARBA" id="ARBA00000213"/>
    </source>
</evidence>
<keyword evidence="4" id="KW-0799">Topoisomerase</keyword>
<dbReference type="Gene3D" id="3.90.15.10">
    <property type="entry name" value="Topoisomerase I, Chain A, domain 3"/>
    <property type="match status" value="1"/>
</dbReference>
<organism evidence="9">
    <name type="scientific">marine sediment metagenome</name>
    <dbReference type="NCBI Taxonomy" id="412755"/>
    <lineage>
        <taxon>unclassified sequences</taxon>
        <taxon>metagenomes</taxon>
        <taxon>ecological metagenomes</taxon>
    </lineage>
</organism>
<dbReference type="EMBL" id="LAZR01000017">
    <property type="protein sequence ID" value="KKO06092.1"/>
    <property type="molecule type" value="Genomic_DNA"/>
</dbReference>
<evidence type="ECO:0000256" key="3">
    <source>
        <dbReference type="ARBA" id="ARBA00012891"/>
    </source>
</evidence>
<dbReference type="AlphaFoldDB" id="A0A0F9Y2I3"/>
<accession>A0A0F9Y2I3</accession>
<dbReference type="GO" id="GO:0003677">
    <property type="term" value="F:DNA binding"/>
    <property type="evidence" value="ECO:0007669"/>
    <property type="project" value="UniProtKB-KW"/>
</dbReference>
<dbReference type="InterPro" id="IPR011010">
    <property type="entry name" value="DNA_brk_join_enz"/>
</dbReference>
<evidence type="ECO:0000256" key="2">
    <source>
        <dbReference type="ARBA" id="ARBA00006645"/>
    </source>
</evidence>
<sequence length="367" mass="42990">MPYYLNDLKMTYSELIASEPHDVAAHIHLKYVDREALSILRIKEKDKFQYLLKNKPLNKKSEISRIEKLVIPPAWQEVKIALLANAHLQAVGYDMKHRLQYRYHDLWMRVRNRTKFLRMHEFGKSLPLIRKKVDEDLQLKGWPKKKVLALIVRLMEETHIRIGNQQYAKRNKTYGLSTLRTRHLKTSKNKLKFEFTGKKGKKHSITLNNRRLRKLVLQCEEIPGWDLFQFFDEEGVKTSVDSGMVNEYLQEISGDLFTAKDFRTWSGTIIFFESLLEKEPASTESEIKKNVIEAFDDTAKALGNTRNVCKKYYVHPFVVSKYESNELNEVFESLDNKSSTEYQTAAEVVLLDLISDFNPLLNLAKNK</sequence>
<dbReference type="SUPFAM" id="SSF55869">
    <property type="entry name" value="DNA topoisomerase I domain"/>
    <property type="match status" value="1"/>
</dbReference>
<dbReference type="Pfam" id="PF01028">
    <property type="entry name" value="Topoisom_I"/>
    <property type="match status" value="1"/>
</dbReference>
<dbReference type="GO" id="GO:0006265">
    <property type="term" value="P:DNA topological change"/>
    <property type="evidence" value="ECO:0007669"/>
    <property type="project" value="InterPro"/>
</dbReference>
<dbReference type="InterPro" id="IPR013500">
    <property type="entry name" value="TopoI_cat_euk"/>
</dbReference>
<proteinExistence type="inferred from homology"/>
<name>A0A0F9Y2I3_9ZZZZ</name>
<comment type="caution">
    <text evidence="9">The sequence shown here is derived from an EMBL/GenBank/DDBJ whole genome shotgun (WGS) entry which is preliminary data.</text>
</comment>